<proteinExistence type="predicted"/>
<dbReference type="EMBL" id="JALEMU010000032">
    <property type="protein sequence ID" value="MCI5755035.1"/>
    <property type="molecule type" value="Genomic_DNA"/>
</dbReference>
<protein>
    <submittedName>
        <fullName evidence="1">Uncharacterized protein</fullName>
    </submittedName>
</protein>
<comment type="caution">
    <text evidence="1">The sequence shown here is derived from an EMBL/GenBank/DDBJ whole genome shotgun (WGS) entry which is preliminary data.</text>
</comment>
<name>A0AAE3FGK6_9BACT</name>
<evidence type="ECO:0000313" key="2">
    <source>
        <dbReference type="Proteomes" id="UP001139365"/>
    </source>
</evidence>
<dbReference type="AlphaFoldDB" id="A0AAE3FGK6"/>
<sequence>MSFRQKANNIILTAFSVIFIAFSLRPAGLPYRYGHIVPHLPLPRITEKMISSVNVAGKELDAAQISEFVRLYNRSKVKGALHNTMLSPSTYIRFSDGSELEISQQYGTTLGISFTDKSRNGGYSEYIIVNLELTSFLYCIRGTTLSDMYC</sequence>
<accession>A0AAE3FGK6</accession>
<gene>
    <name evidence="1" type="ORF">MR241_01930</name>
</gene>
<evidence type="ECO:0000313" key="1">
    <source>
        <dbReference type="EMBL" id="MCI5755035.1"/>
    </source>
</evidence>
<dbReference type="Proteomes" id="UP001139365">
    <property type="component" value="Unassembled WGS sequence"/>
</dbReference>
<organism evidence="1 2">
    <name type="scientific">Candidatus Colimorpha enterica</name>
    <dbReference type="NCBI Taxonomy" id="3083063"/>
    <lineage>
        <taxon>Bacteria</taxon>
        <taxon>Pseudomonadati</taxon>
        <taxon>Bacteroidota</taxon>
        <taxon>Bacteroidia</taxon>
        <taxon>Bacteroidales</taxon>
        <taxon>Candidatus Colimorpha</taxon>
    </lineage>
</organism>
<reference evidence="1 2" key="1">
    <citation type="submission" date="2022-03" db="EMBL/GenBank/DDBJ databases">
        <title>Metagenome-assembled genomes from swine fecal metagenomes.</title>
        <authorList>
            <person name="Holman D.B."/>
            <person name="Kommadath A."/>
        </authorList>
    </citation>
    <scope>NUCLEOTIDE SEQUENCE [LARGE SCALE GENOMIC DNA]</scope>
    <source>
        <strain evidence="1">SUG147</strain>
    </source>
</reference>